<protein>
    <recommendedName>
        <fullName evidence="5">NHR domain-containing protein</fullName>
    </recommendedName>
</protein>
<dbReference type="InterPro" id="IPR043136">
    <property type="entry name" value="B30.2/SPRY_sf"/>
</dbReference>
<accession>A0A813H7D7</accession>
<feature type="compositionally biased region" description="Polar residues" evidence="2">
    <location>
        <begin position="778"/>
        <end position="788"/>
    </location>
</feature>
<feature type="compositionally biased region" description="Low complexity" evidence="2">
    <location>
        <begin position="597"/>
        <end position="618"/>
    </location>
</feature>
<sequence length="1053" mass="118388">MAQRQNSHPGSSSDQALGVGFHRRATSDSLLLSGPGQAVATRKGIPRGIAVGRAPCPYQAASCGWGFTVAILAVEDTQHFTSGLWVGFTATSPVAFAELRTGRGVAVDFAADVPDSCVAGGEGVLWNGVECLEVPWDTGALCEGDEVSAFISSSGEFYVRVKGKTVASGVKVKIPLRGQLYPLVELRGRTKAVQLISQGSGGKSGDGLPNQWEARRSPALSVASPPSQRGGLGLFASSGSASGRRESPSLQPSTSPSSSGGASAGRRVEDMPRTPPHAHTPLQGFKPKMRSLPEAAGVEPSTLRKDQGRPEEELERERARHQEHRNSRAPQGAPPRAASGPGGGRPEKERRANSGQRSPSARPLVTNRAQLRNGSSPPTLTSELISETAFRLQQKEDNAEQIRVWATVRNCLAKPSLHVEDIYGVCLALVASSSKCESLEQRLTEAEKTLAITLAEGKRKDLEIRQLRKDSELKTAKMEESNSACKALAQNVTEAQAAKNRAQHQTQQLRTKLGSKDLANAWIVTGESQGSSSRRSRSASALNSVGLRAATDKAAAPLRRAGQDGGAGALPSNLPSQQQHQQQQQQQQHLPSHEAPQQQQQQPQQSHQVLQQQQQQHQDTSHQNTLHQQPAQQSHQVLQHEPHNPHLHQQLQQPPQELHNQHALHQPKFQDQNTAELQDHNYKHSLQQQPHEPQHEPQHQNQPLHQTNQDQSQHESHHQLLHNTLQQPQHEPHQWPLHQVHQQALPQPHHQQHQLQSHQLKQQQDQQQESYPHQHQLIQQHTEGQVMSQQHHQRIQHQNHSDEPHSLGSLEHQESKDHQVPLHQQTRQQNHEQFHHHVQHNDQLKHATGNHPDQAQHLQVQQQQQHQLEQAWQQPPVQISTEEWHWKSYTGELSQVHTQPHLQLPHKQQHQQPQQQHQQQQQQQQQPQAQQQAEPTSQLSQLMYKQQQEQQHLSQLIQQQQEQQHLSQLIEQQQPQQQQQQQHEHMSQEEPQQQQHRPQQQQQQHHHQQPQQQPQQHHVLREQQQQPGEHRYQQWVQGWPDYLPLVAAGSGGQ</sequence>
<evidence type="ECO:0000256" key="1">
    <source>
        <dbReference type="SAM" id="Coils"/>
    </source>
</evidence>
<feature type="region of interest" description="Disordered" evidence="2">
    <location>
        <begin position="684"/>
        <end position="719"/>
    </location>
</feature>
<feature type="region of interest" description="Disordered" evidence="2">
    <location>
        <begin position="894"/>
        <end position="945"/>
    </location>
</feature>
<proteinExistence type="predicted"/>
<dbReference type="AlphaFoldDB" id="A0A813H7D7"/>
<feature type="coiled-coil region" evidence="1">
    <location>
        <begin position="429"/>
        <end position="512"/>
    </location>
</feature>
<feature type="compositionally biased region" description="Low complexity" evidence="2">
    <location>
        <begin position="577"/>
        <end position="589"/>
    </location>
</feature>
<dbReference type="Gene3D" id="2.60.120.920">
    <property type="match status" value="1"/>
</dbReference>
<feature type="compositionally biased region" description="Low complexity" evidence="2">
    <location>
        <begin position="855"/>
        <end position="874"/>
    </location>
</feature>
<feature type="compositionally biased region" description="Polar residues" evidence="2">
    <location>
        <begin position="367"/>
        <end position="381"/>
    </location>
</feature>
<feature type="compositionally biased region" description="Low complexity" evidence="2">
    <location>
        <begin position="328"/>
        <end position="339"/>
    </location>
</feature>
<name>A0A813H7D7_POLGL</name>
<feature type="region of interest" description="Disordered" evidence="2">
    <location>
        <begin position="196"/>
        <end position="381"/>
    </location>
</feature>
<feature type="compositionally biased region" description="Low complexity" evidence="2">
    <location>
        <begin position="699"/>
        <end position="711"/>
    </location>
</feature>
<feature type="compositionally biased region" description="Basic and acidic residues" evidence="2">
    <location>
        <begin position="829"/>
        <end position="845"/>
    </location>
</feature>
<evidence type="ECO:0008006" key="5">
    <source>
        <dbReference type="Google" id="ProtNLM"/>
    </source>
</evidence>
<feature type="compositionally biased region" description="Low complexity" evidence="2">
    <location>
        <begin position="989"/>
        <end position="1026"/>
    </location>
</feature>
<feature type="compositionally biased region" description="Low complexity" evidence="2">
    <location>
        <begin position="899"/>
        <end position="933"/>
    </location>
</feature>
<dbReference type="EMBL" id="CAJNNW010001035">
    <property type="protein sequence ID" value="CAE8633815.1"/>
    <property type="molecule type" value="Genomic_DNA"/>
</dbReference>
<feature type="compositionally biased region" description="Polar residues" evidence="2">
    <location>
        <begin position="934"/>
        <end position="945"/>
    </location>
</feature>
<evidence type="ECO:0000313" key="4">
    <source>
        <dbReference type="Proteomes" id="UP000626109"/>
    </source>
</evidence>
<keyword evidence="1" id="KW-0175">Coiled coil</keyword>
<feature type="compositionally biased region" description="Basic and acidic residues" evidence="2">
    <location>
        <begin position="302"/>
        <end position="326"/>
    </location>
</feature>
<feature type="region of interest" description="Disordered" evidence="2">
    <location>
        <begin position="740"/>
        <end position="876"/>
    </location>
</feature>
<feature type="region of interest" description="Disordered" evidence="2">
    <location>
        <begin position="553"/>
        <end position="639"/>
    </location>
</feature>
<feature type="compositionally biased region" description="Low complexity" evidence="2">
    <location>
        <begin position="234"/>
        <end position="265"/>
    </location>
</feature>
<feature type="compositionally biased region" description="Low complexity" evidence="2">
    <location>
        <begin position="967"/>
        <end position="981"/>
    </location>
</feature>
<feature type="compositionally biased region" description="Low complexity" evidence="2">
    <location>
        <begin position="740"/>
        <end position="777"/>
    </location>
</feature>
<gene>
    <name evidence="3" type="ORF">PGLA2088_LOCUS1355</name>
</gene>
<organism evidence="3 4">
    <name type="scientific">Polarella glacialis</name>
    <name type="common">Dinoflagellate</name>
    <dbReference type="NCBI Taxonomy" id="89957"/>
    <lineage>
        <taxon>Eukaryota</taxon>
        <taxon>Sar</taxon>
        <taxon>Alveolata</taxon>
        <taxon>Dinophyceae</taxon>
        <taxon>Suessiales</taxon>
        <taxon>Suessiaceae</taxon>
        <taxon>Polarella</taxon>
    </lineage>
</organism>
<dbReference type="Proteomes" id="UP000626109">
    <property type="component" value="Unassembled WGS sequence"/>
</dbReference>
<comment type="caution">
    <text evidence="3">The sequence shown here is derived from an EMBL/GenBank/DDBJ whole genome shotgun (WGS) entry which is preliminary data.</text>
</comment>
<evidence type="ECO:0000313" key="3">
    <source>
        <dbReference type="EMBL" id="CAE8633815.1"/>
    </source>
</evidence>
<feature type="compositionally biased region" description="Basic and acidic residues" evidence="2">
    <location>
        <begin position="799"/>
        <end position="820"/>
    </location>
</feature>
<feature type="region of interest" description="Disordered" evidence="2">
    <location>
        <begin position="967"/>
        <end position="1035"/>
    </location>
</feature>
<reference evidence="3" key="1">
    <citation type="submission" date="2021-02" db="EMBL/GenBank/DDBJ databases">
        <authorList>
            <person name="Dougan E. K."/>
            <person name="Rhodes N."/>
            <person name="Thang M."/>
            <person name="Chan C."/>
        </authorList>
    </citation>
    <scope>NUCLEOTIDE SEQUENCE</scope>
</reference>
<feature type="compositionally biased region" description="Polar residues" evidence="2">
    <location>
        <begin position="621"/>
        <end position="637"/>
    </location>
</feature>
<evidence type="ECO:0000256" key="2">
    <source>
        <dbReference type="SAM" id="MobiDB-lite"/>
    </source>
</evidence>